<dbReference type="Proteomes" id="UP000002420">
    <property type="component" value="Chromosome"/>
</dbReference>
<feature type="signal peptide" evidence="1">
    <location>
        <begin position="1"/>
        <end position="27"/>
    </location>
</feature>
<feature type="domain" description="Fibronectin type-III" evidence="2">
    <location>
        <begin position="25"/>
        <end position="117"/>
    </location>
</feature>
<dbReference type="PROSITE" id="PS51257">
    <property type="entry name" value="PROKAR_LIPOPROTEIN"/>
    <property type="match status" value="1"/>
</dbReference>
<evidence type="ECO:0000313" key="3">
    <source>
        <dbReference type="EMBL" id="ACD95035.1"/>
    </source>
</evidence>
<evidence type="ECO:0000259" key="2">
    <source>
        <dbReference type="PROSITE" id="PS50853"/>
    </source>
</evidence>
<dbReference type="Gene3D" id="2.60.40.10">
    <property type="entry name" value="Immunoglobulins"/>
    <property type="match status" value="2"/>
</dbReference>
<keyword evidence="4" id="KW-1185">Reference proteome</keyword>
<gene>
    <name evidence="3" type="ordered locus">Glov_1314</name>
</gene>
<dbReference type="InterPro" id="IPR036116">
    <property type="entry name" value="FN3_sf"/>
</dbReference>
<protein>
    <submittedName>
        <fullName evidence="3">Fibronectin type III domain protein</fullName>
    </submittedName>
</protein>
<dbReference type="CDD" id="cd00063">
    <property type="entry name" value="FN3"/>
    <property type="match status" value="1"/>
</dbReference>
<dbReference type="OrthoDB" id="5388988at2"/>
<keyword evidence="1" id="KW-0732">Signal</keyword>
<reference evidence="3 4" key="1">
    <citation type="submission" date="2008-05" db="EMBL/GenBank/DDBJ databases">
        <title>Complete sequence of chromosome of Geobacter lovleyi SZ.</title>
        <authorList>
            <consortium name="US DOE Joint Genome Institute"/>
            <person name="Lucas S."/>
            <person name="Copeland A."/>
            <person name="Lapidus A."/>
            <person name="Glavina del Rio T."/>
            <person name="Dalin E."/>
            <person name="Tice H."/>
            <person name="Bruce D."/>
            <person name="Goodwin L."/>
            <person name="Pitluck S."/>
            <person name="Chertkov O."/>
            <person name="Meincke L."/>
            <person name="Brettin T."/>
            <person name="Detter J.C."/>
            <person name="Han C."/>
            <person name="Tapia R."/>
            <person name="Kuske C.R."/>
            <person name="Schmutz J."/>
            <person name="Larimer F."/>
            <person name="Land M."/>
            <person name="Hauser L."/>
            <person name="Kyrpides N."/>
            <person name="Mikhailova N."/>
            <person name="Sung Y."/>
            <person name="Fletcher K.E."/>
            <person name="Ritalahti K.M."/>
            <person name="Loeffler F.E."/>
            <person name="Richardson P."/>
        </authorList>
    </citation>
    <scope>NUCLEOTIDE SEQUENCE [LARGE SCALE GENOMIC DNA]</scope>
    <source>
        <strain evidence="4">ATCC BAA-1151 / DSM 17278 / SZ</strain>
    </source>
</reference>
<dbReference type="STRING" id="398767.Glov_1314"/>
<dbReference type="AlphaFoldDB" id="B3E7Q3"/>
<organism evidence="3 4">
    <name type="scientific">Trichlorobacter lovleyi (strain ATCC BAA-1151 / DSM 17278 / SZ)</name>
    <name type="common">Geobacter lovleyi</name>
    <dbReference type="NCBI Taxonomy" id="398767"/>
    <lineage>
        <taxon>Bacteria</taxon>
        <taxon>Pseudomonadati</taxon>
        <taxon>Thermodesulfobacteriota</taxon>
        <taxon>Desulfuromonadia</taxon>
        <taxon>Geobacterales</taxon>
        <taxon>Geobacteraceae</taxon>
        <taxon>Trichlorobacter</taxon>
    </lineage>
</organism>
<evidence type="ECO:0000256" key="1">
    <source>
        <dbReference type="SAM" id="SignalP"/>
    </source>
</evidence>
<dbReference type="KEGG" id="glo:Glov_1314"/>
<evidence type="ECO:0000313" key="4">
    <source>
        <dbReference type="Proteomes" id="UP000002420"/>
    </source>
</evidence>
<dbReference type="PROSITE" id="PS50853">
    <property type="entry name" value="FN3"/>
    <property type="match status" value="1"/>
</dbReference>
<dbReference type="HOGENOM" id="CLU_1303420_0_0_7"/>
<accession>B3E7Q3</accession>
<proteinExistence type="predicted"/>
<dbReference type="InterPro" id="IPR003961">
    <property type="entry name" value="FN3_dom"/>
</dbReference>
<dbReference type="EMBL" id="CP001089">
    <property type="protein sequence ID" value="ACD95035.1"/>
    <property type="molecule type" value="Genomic_DNA"/>
</dbReference>
<feature type="chain" id="PRO_5002786046" evidence="1">
    <location>
        <begin position="28"/>
        <end position="211"/>
    </location>
</feature>
<dbReference type="RefSeq" id="WP_012469381.1">
    <property type="nucleotide sequence ID" value="NC_010814.1"/>
</dbReference>
<dbReference type="eggNOG" id="COG4733">
    <property type="taxonomic scope" value="Bacteria"/>
</dbReference>
<sequence length="211" mass="21211">MFRIIAVSVALFALLFVAGCGSSQAPATPTGLTVTATGPITLSWTASSGASSYVIFRGTASGAITTKTLLAAGVSGTSYADSSALAGPTYYYQITALNDDGQSSPSTEIGATLTSFTLTGVAGSLQAELAWASVPNATSYNVYRGMSSGDISGKTVIPAAAGLTGLTYIDTSVTAGTTYYYQVEAVYPAGTTPVYPSGTLVSSEVSVIPSN</sequence>
<dbReference type="InterPro" id="IPR013783">
    <property type="entry name" value="Ig-like_fold"/>
</dbReference>
<dbReference type="SMART" id="SM00060">
    <property type="entry name" value="FN3"/>
    <property type="match status" value="2"/>
</dbReference>
<name>B3E7Q3_TRIL1</name>
<dbReference type="SUPFAM" id="SSF49265">
    <property type="entry name" value="Fibronectin type III"/>
    <property type="match status" value="2"/>
</dbReference>